<dbReference type="InterPro" id="IPR050789">
    <property type="entry name" value="Diverse_Enzym_Activities"/>
</dbReference>
<dbReference type="GO" id="GO:0016787">
    <property type="term" value="F:hydrolase activity"/>
    <property type="evidence" value="ECO:0007669"/>
    <property type="project" value="UniProtKB-KW"/>
</dbReference>
<dbReference type="InterPro" id="IPR012338">
    <property type="entry name" value="Beta-lactam/transpept-like"/>
</dbReference>
<evidence type="ECO:0000313" key="3">
    <source>
        <dbReference type="EMBL" id="QGZ40803.1"/>
    </source>
</evidence>
<dbReference type="Proteomes" id="UP000437862">
    <property type="component" value="Chromosome"/>
</dbReference>
<organism evidence="3 4">
    <name type="scientific">Pseudoduganella flava</name>
    <dbReference type="NCBI Taxonomy" id="871742"/>
    <lineage>
        <taxon>Bacteria</taxon>
        <taxon>Pseudomonadati</taxon>
        <taxon>Pseudomonadota</taxon>
        <taxon>Betaproteobacteria</taxon>
        <taxon>Burkholderiales</taxon>
        <taxon>Oxalobacteraceae</taxon>
        <taxon>Telluria group</taxon>
        <taxon>Pseudoduganella</taxon>
    </lineage>
</organism>
<evidence type="ECO:0000259" key="2">
    <source>
        <dbReference type="Pfam" id="PF00144"/>
    </source>
</evidence>
<dbReference type="InterPro" id="IPR001466">
    <property type="entry name" value="Beta-lactam-related"/>
</dbReference>
<evidence type="ECO:0000256" key="1">
    <source>
        <dbReference type="SAM" id="SignalP"/>
    </source>
</evidence>
<keyword evidence="3" id="KW-0378">Hydrolase</keyword>
<dbReference type="Gene3D" id="3.40.710.10">
    <property type="entry name" value="DD-peptidase/beta-lactamase superfamily"/>
    <property type="match status" value="1"/>
</dbReference>
<dbReference type="PANTHER" id="PTHR43283:SF3">
    <property type="entry name" value="BETA-LACTAMASE FAMILY PROTEIN (AFU_ORTHOLOGUE AFUA_5G07500)"/>
    <property type="match status" value="1"/>
</dbReference>
<proteinExistence type="predicted"/>
<keyword evidence="4" id="KW-1185">Reference proteome</keyword>
<dbReference type="EMBL" id="CP046904">
    <property type="protein sequence ID" value="QGZ40803.1"/>
    <property type="molecule type" value="Genomic_DNA"/>
</dbReference>
<feature type="domain" description="Beta-lactamase-related" evidence="2">
    <location>
        <begin position="53"/>
        <end position="395"/>
    </location>
</feature>
<accession>A0ABX6FTX3</accession>
<keyword evidence="1" id="KW-0732">Signal</keyword>
<evidence type="ECO:0000313" key="4">
    <source>
        <dbReference type="Proteomes" id="UP000437862"/>
    </source>
</evidence>
<dbReference type="PANTHER" id="PTHR43283">
    <property type="entry name" value="BETA-LACTAMASE-RELATED"/>
    <property type="match status" value="1"/>
</dbReference>
<feature type="chain" id="PRO_5045540641" evidence="1">
    <location>
        <begin position="33"/>
        <end position="407"/>
    </location>
</feature>
<dbReference type="SUPFAM" id="SSF56601">
    <property type="entry name" value="beta-lactamase/transpeptidase-like"/>
    <property type="match status" value="1"/>
</dbReference>
<protein>
    <submittedName>
        <fullName evidence="3">Serine hydrolase</fullName>
    </submittedName>
</protein>
<reference evidence="3 4" key="1">
    <citation type="submission" date="2019-12" db="EMBL/GenBank/DDBJ databases">
        <title>Draft Genome Sequences of Six Type Strains of the Genus Massilia.</title>
        <authorList>
            <person name="Miess H."/>
            <person name="Frediansyah A."/>
            <person name="Goeker M."/>
            <person name="Gross H."/>
        </authorList>
    </citation>
    <scope>NUCLEOTIDE SEQUENCE [LARGE SCALE GENOMIC DNA]</scope>
    <source>
        <strain evidence="3 4">DSM 26639</strain>
    </source>
</reference>
<name>A0ABX6FTX3_9BURK</name>
<sequence>MGRCSTVICLGHLPFMKRLLSTVLLASICAHAAPLPEAAPESQGLAGERVRRLDDHFAASVARGEYLGAVVLVMRNGRIVDFRAWGHRDLGRQSPLARDAIFRIDTLTRAVTAAAVLTLLEEGRLDLDDPVARYLPEFAGAAPRLTIRQLLAQTAGFAPPARLAAAQVMDAPDLAEFTRRLATVPLAFEPGTRFADDGICAAVAGRVAEVVSGLRFDAFLHKRLFLPLGMRDTAFVVPPAQRHRIVDVATTDEHGKLAPPVETDAAPGQRRHPYLSGADGLYSTAEDFARFAQMLLNGGALDGVRVLGRKSIELMMQNHLSLLPDPTWDGRHAEGYGLGGAVLLDVARRARLGSAGTFGWAGGLSAEFAVDPRERMVLLMMVQHVPSAAAPAAGTDFHNLVYQALAR</sequence>
<gene>
    <name evidence="3" type="ORF">GO485_18185</name>
</gene>
<feature type="signal peptide" evidence="1">
    <location>
        <begin position="1"/>
        <end position="32"/>
    </location>
</feature>
<dbReference type="Pfam" id="PF00144">
    <property type="entry name" value="Beta-lactamase"/>
    <property type="match status" value="1"/>
</dbReference>